<reference evidence="1" key="1">
    <citation type="submission" date="2023-06" db="EMBL/GenBank/DDBJ databases">
        <authorList>
            <person name="Delattre M."/>
        </authorList>
    </citation>
    <scope>NUCLEOTIDE SEQUENCE</scope>
    <source>
        <strain evidence="1">AF72</strain>
    </source>
</reference>
<keyword evidence="2" id="KW-1185">Reference proteome</keyword>
<proteinExistence type="predicted"/>
<protein>
    <submittedName>
        <fullName evidence="1">Uncharacterized protein</fullName>
    </submittedName>
</protein>
<gene>
    <name evidence="1" type="ORF">MSPICULIGERA_LOCUS13260</name>
</gene>
<dbReference type="EMBL" id="CATQJA010002634">
    <property type="protein sequence ID" value="CAJ0574940.1"/>
    <property type="molecule type" value="Genomic_DNA"/>
</dbReference>
<organism evidence="1 2">
    <name type="scientific">Mesorhabditis spiculigera</name>
    <dbReference type="NCBI Taxonomy" id="96644"/>
    <lineage>
        <taxon>Eukaryota</taxon>
        <taxon>Metazoa</taxon>
        <taxon>Ecdysozoa</taxon>
        <taxon>Nematoda</taxon>
        <taxon>Chromadorea</taxon>
        <taxon>Rhabditida</taxon>
        <taxon>Rhabditina</taxon>
        <taxon>Rhabditomorpha</taxon>
        <taxon>Rhabditoidea</taxon>
        <taxon>Rhabditidae</taxon>
        <taxon>Mesorhabditinae</taxon>
        <taxon>Mesorhabditis</taxon>
    </lineage>
</organism>
<dbReference type="Proteomes" id="UP001177023">
    <property type="component" value="Unassembled WGS sequence"/>
</dbReference>
<feature type="non-terminal residue" evidence="1">
    <location>
        <position position="397"/>
    </location>
</feature>
<sequence length="397" mass="46093">MFSFDARKYTVLEQQQRVDGGVSEKEAKCALSELSVWVAPVQEALARHFLYQPPACLAGQGKFEERSYRSLVASFTKVHYVSKNTILHHTRQPPEVHLRFSEMEMDKPDILPELMNSMDLGLDGDDDFSVNGRSKRLEFFQSLPSVVTRTLFSHLGRDLIKFAQTSRKNWELVCTSRRQFSTVRLMGCDVCLLEHCGFERSLHDKRFWGPLLHGAEVTTLHPGLPGNCDFPGLRADVLALQWPHFWTAAELESYKPLSVKFKEILLSDPTREEISEDVINFIRDSAEQIAYEIPPVEQKRMLCRRFKNTRVRFRYVWSFGRGFHAYHKRLIDEWLAYKRDLFLITSCAQWRDIDNHADDWKNTFVGYDVQFIENRLAVITRSDGKTVTSVLQMGDFP</sequence>
<dbReference type="AlphaFoldDB" id="A0AA36CTB1"/>
<accession>A0AA36CTB1</accession>
<name>A0AA36CTB1_9BILA</name>
<evidence type="ECO:0000313" key="2">
    <source>
        <dbReference type="Proteomes" id="UP001177023"/>
    </source>
</evidence>
<comment type="caution">
    <text evidence="1">The sequence shown here is derived from an EMBL/GenBank/DDBJ whole genome shotgun (WGS) entry which is preliminary data.</text>
</comment>
<evidence type="ECO:0000313" key="1">
    <source>
        <dbReference type="EMBL" id="CAJ0574940.1"/>
    </source>
</evidence>